<comment type="caution">
    <text evidence="1">The sequence shown here is derived from an EMBL/GenBank/DDBJ whole genome shotgun (WGS) entry which is preliminary data.</text>
</comment>
<evidence type="ECO:0000313" key="2">
    <source>
        <dbReference type="Proteomes" id="UP001500994"/>
    </source>
</evidence>
<gene>
    <name evidence="1" type="ORF">GCM10009864_00450</name>
</gene>
<protein>
    <submittedName>
        <fullName evidence="1">Uncharacterized protein</fullName>
    </submittedName>
</protein>
<organism evidence="1 2">
    <name type="scientific">Streptomyces lunalinharesii</name>
    <dbReference type="NCBI Taxonomy" id="333384"/>
    <lineage>
        <taxon>Bacteria</taxon>
        <taxon>Bacillati</taxon>
        <taxon>Actinomycetota</taxon>
        <taxon>Actinomycetes</taxon>
        <taxon>Kitasatosporales</taxon>
        <taxon>Streptomycetaceae</taxon>
        <taxon>Streptomyces</taxon>
    </lineage>
</organism>
<name>A0ABN3R3U3_9ACTN</name>
<keyword evidence="2" id="KW-1185">Reference proteome</keyword>
<evidence type="ECO:0000313" key="1">
    <source>
        <dbReference type="EMBL" id="GAA2643035.1"/>
    </source>
</evidence>
<accession>A0ABN3R3U3</accession>
<dbReference type="EMBL" id="BAAARK010000001">
    <property type="protein sequence ID" value="GAA2643035.1"/>
    <property type="molecule type" value="Genomic_DNA"/>
</dbReference>
<reference evidence="1 2" key="1">
    <citation type="journal article" date="2019" name="Int. J. Syst. Evol. Microbiol.">
        <title>The Global Catalogue of Microorganisms (GCM) 10K type strain sequencing project: providing services to taxonomists for standard genome sequencing and annotation.</title>
        <authorList>
            <consortium name="The Broad Institute Genomics Platform"/>
            <consortium name="The Broad Institute Genome Sequencing Center for Infectious Disease"/>
            <person name="Wu L."/>
            <person name="Ma J."/>
        </authorList>
    </citation>
    <scope>NUCLEOTIDE SEQUENCE [LARGE SCALE GENOMIC DNA]</scope>
    <source>
        <strain evidence="1 2">JCM 16374</strain>
    </source>
</reference>
<dbReference type="Proteomes" id="UP001500994">
    <property type="component" value="Unassembled WGS sequence"/>
</dbReference>
<dbReference type="RefSeq" id="WP_344572749.1">
    <property type="nucleotide sequence ID" value="NZ_BAAARK010000001.1"/>
</dbReference>
<sequence length="96" mass="10537">MAPDAVAGDEDFAAQFALALCLPDLRFAWHENPAVEGVVRRLWVATVDTTSWAAIDEKEDGGDTFTVWQHGPRRLWGEVEAAWARYTAHGRPAASG</sequence>
<proteinExistence type="predicted"/>